<proteinExistence type="predicted"/>
<evidence type="ECO:0000256" key="1">
    <source>
        <dbReference type="SAM" id="MobiDB-lite"/>
    </source>
</evidence>
<reference evidence="5" key="1">
    <citation type="journal article" date="2012" name="J. Bacteriol.">
        <title>Complete genome sequence of Mycoplasma pneumoniae type 2a strain 309, isolated in Japan.</title>
        <authorList>
            <person name="Kenri T."/>
            <person name="Horino A."/>
            <person name="Matsui M."/>
            <person name="Sasaki Y."/>
            <person name="Suzuki S."/>
            <person name="Narita M."/>
            <person name="Ohya H."/>
            <person name="Okazaki N."/>
            <person name="Shibayama K."/>
        </authorList>
    </citation>
    <scope>NUCLEOTIDE SEQUENCE [LARGE SCALE GENOMIC DNA]</scope>
    <source>
        <strain evidence="5">309</strain>
    </source>
</reference>
<sequence length="301" mass="33218">MKGFSCSRPGYLTGLLLLAVAPILTACTRDYTTKNEFQLTTAQQAKLKPATIEYWRDGDTPEINYASEERRKEAEQKSKENAKKEDKKEEKKTEDSQDSSSASTQVRSSKHGLRIYGIDTPEKHVSSKGDSTGDEKIEAEKASNYAEKLIPKGSTVWVWSLNTYSYDREVGALFFKSNPKQTFFQSFEVAMVEAGHAIPIAGTGLNLIADPELSADDPLSVIGLQLANAANKAYNAKINIWSHDTDGYRSLTAVYKLRGADISWTRFLDEANGYSSASAGTGASLYQLWDQRQAKLAQKGS</sequence>
<dbReference type="SMART" id="SM00318">
    <property type="entry name" value="SNc"/>
    <property type="match status" value="1"/>
</dbReference>
<feature type="domain" description="TNase-like" evidence="3">
    <location>
        <begin position="46"/>
        <end position="243"/>
    </location>
</feature>
<dbReference type="InterPro" id="IPR035437">
    <property type="entry name" value="SNase_OB-fold_sf"/>
</dbReference>
<dbReference type="AlphaFoldDB" id="A0AB33HLB9"/>
<dbReference type="GeneID" id="66609217"/>
<keyword evidence="2" id="KW-0732">Signal</keyword>
<dbReference type="InterPro" id="IPR016071">
    <property type="entry name" value="Staphylococal_nuclease_OB-fold"/>
</dbReference>
<evidence type="ECO:0000313" key="5">
    <source>
        <dbReference type="Proteomes" id="UP000007105"/>
    </source>
</evidence>
<dbReference type="KEGG" id="mpm:MPNA1330"/>
<feature type="compositionally biased region" description="Basic and acidic residues" evidence="1">
    <location>
        <begin position="120"/>
        <end position="136"/>
    </location>
</feature>
<feature type="region of interest" description="Disordered" evidence="1">
    <location>
        <begin position="64"/>
        <end position="136"/>
    </location>
</feature>
<gene>
    <name evidence="4" type="ORF">MPNA1330</name>
</gene>
<accession>A0AB33HLB9</accession>
<dbReference type="RefSeq" id="WP_010874490.1">
    <property type="nucleotide sequence ID" value="NC_016807.1"/>
</dbReference>
<name>A0AB33HLB9_MYCPM</name>
<dbReference type="Proteomes" id="UP000007105">
    <property type="component" value="Chromosome"/>
</dbReference>
<dbReference type="PROSITE" id="PS51257">
    <property type="entry name" value="PROKAR_LIPOPROTEIN"/>
    <property type="match status" value="1"/>
</dbReference>
<dbReference type="EMBL" id="AP012303">
    <property type="protein sequence ID" value="BAL21706.1"/>
    <property type="molecule type" value="Genomic_DNA"/>
</dbReference>
<feature type="signal peptide" evidence="2">
    <location>
        <begin position="1"/>
        <end position="26"/>
    </location>
</feature>
<feature type="compositionally biased region" description="Basic and acidic residues" evidence="1">
    <location>
        <begin position="67"/>
        <end position="95"/>
    </location>
</feature>
<organism evidence="4 5">
    <name type="scientific">Mycoplasmoides pneumoniae 309</name>
    <dbReference type="NCBI Taxonomy" id="1112856"/>
    <lineage>
        <taxon>Bacteria</taxon>
        <taxon>Bacillati</taxon>
        <taxon>Mycoplasmatota</taxon>
        <taxon>Mycoplasmoidales</taxon>
        <taxon>Mycoplasmoidaceae</taxon>
        <taxon>Mycoplasmoides</taxon>
    </lineage>
</organism>
<evidence type="ECO:0000313" key="4">
    <source>
        <dbReference type="EMBL" id="BAL21706.1"/>
    </source>
</evidence>
<protein>
    <submittedName>
        <fullName evidence="4">Lipoprotein</fullName>
    </submittedName>
</protein>
<dbReference type="Gene3D" id="2.40.50.90">
    <property type="match status" value="1"/>
</dbReference>
<dbReference type="SUPFAM" id="SSF50199">
    <property type="entry name" value="Staphylococcal nuclease"/>
    <property type="match status" value="1"/>
</dbReference>
<keyword evidence="4" id="KW-0449">Lipoprotein</keyword>
<evidence type="ECO:0000256" key="2">
    <source>
        <dbReference type="SAM" id="SignalP"/>
    </source>
</evidence>
<dbReference type="PROSITE" id="PS50830">
    <property type="entry name" value="TNASE_3"/>
    <property type="match status" value="1"/>
</dbReference>
<feature type="chain" id="PRO_5044235254" evidence="2">
    <location>
        <begin position="27"/>
        <end position="301"/>
    </location>
</feature>
<evidence type="ECO:0000259" key="3">
    <source>
        <dbReference type="PROSITE" id="PS50830"/>
    </source>
</evidence>